<evidence type="ECO:0000256" key="2">
    <source>
        <dbReference type="SAM" id="Phobius"/>
    </source>
</evidence>
<feature type="compositionally biased region" description="Low complexity" evidence="1">
    <location>
        <begin position="57"/>
        <end position="70"/>
    </location>
</feature>
<feature type="region of interest" description="Disordered" evidence="1">
    <location>
        <begin position="1"/>
        <end position="115"/>
    </location>
</feature>
<feature type="transmembrane region" description="Helical" evidence="2">
    <location>
        <begin position="119"/>
        <end position="138"/>
    </location>
</feature>
<gene>
    <name evidence="3" type="ORF">FNF27_02464</name>
</gene>
<reference evidence="3 4" key="1">
    <citation type="submission" date="2019-07" db="EMBL/GenBank/DDBJ databases">
        <title>Genomes of Cafeteria roenbergensis.</title>
        <authorList>
            <person name="Fischer M.G."/>
            <person name="Hackl T."/>
            <person name="Roman M."/>
        </authorList>
    </citation>
    <scope>NUCLEOTIDE SEQUENCE [LARGE SCALE GENOMIC DNA]</scope>
    <source>
        <strain evidence="3 4">E4-10P</strain>
    </source>
</reference>
<accession>A0A5A8EEX8</accession>
<keyword evidence="2" id="KW-0812">Transmembrane</keyword>
<keyword evidence="2" id="KW-1133">Transmembrane helix</keyword>
<comment type="caution">
    <text evidence="3">The sequence shown here is derived from an EMBL/GenBank/DDBJ whole genome shotgun (WGS) entry which is preliminary data.</text>
</comment>
<dbReference type="Proteomes" id="UP000322899">
    <property type="component" value="Unassembled WGS sequence"/>
</dbReference>
<protein>
    <submittedName>
        <fullName evidence="3">Uncharacterized protein</fullName>
    </submittedName>
</protein>
<keyword evidence="2" id="KW-0472">Membrane</keyword>
<proteinExistence type="predicted"/>
<evidence type="ECO:0000313" key="4">
    <source>
        <dbReference type="Proteomes" id="UP000322899"/>
    </source>
</evidence>
<organism evidence="3 4">
    <name type="scientific">Cafeteria roenbergensis</name>
    <name type="common">Marine flagellate</name>
    <dbReference type="NCBI Taxonomy" id="33653"/>
    <lineage>
        <taxon>Eukaryota</taxon>
        <taxon>Sar</taxon>
        <taxon>Stramenopiles</taxon>
        <taxon>Bigyra</taxon>
        <taxon>Opalozoa</taxon>
        <taxon>Bicosoecida</taxon>
        <taxon>Cafeteriaceae</taxon>
        <taxon>Cafeteria</taxon>
    </lineage>
</organism>
<feature type="transmembrane region" description="Helical" evidence="2">
    <location>
        <begin position="150"/>
        <end position="170"/>
    </location>
</feature>
<name>A0A5A8EEX8_CAFRO</name>
<dbReference type="EMBL" id="VLTO01000010">
    <property type="protein sequence ID" value="KAA0176072.1"/>
    <property type="molecule type" value="Genomic_DNA"/>
</dbReference>
<evidence type="ECO:0000256" key="1">
    <source>
        <dbReference type="SAM" id="MobiDB-lite"/>
    </source>
</evidence>
<sequence>MHSTDASSEPGATPGTHAGASVVSGYGRQGGASSAVSALSASGLGKGPGHLPHDRSASSSNRASGRVASVRGGGGYSQSLQHSGAGTAAHPMYGTDGPGTIGAADSRTGPPLGGLGSGGAGSASVALSPIAGLVAFAVGSSSVTRLHASINVVSSFPALIGSAVLIGMFIATDPTTRGTALKPLPMVLDIWVGVVAPAAWLVVKFYLAHVLPSRVAALETARDSDIELFVMRKQLGSALKSGPA</sequence>
<evidence type="ECO:0000313" key="3">
    <source>
        <dbReference type="EMBL" id="KAA0176072.1"/>
    </source>
</evidence>
<feature type="compositionally biased region" description="Low complexity" evidence="1">
    <location>
        <begin position="31"/>
        <end position="43"/>
    </location>
</feature>
<dbReference type="AlphaFoldDB" id="A0A5A8EEX8"/>
<feature type="transmembrane region" description="Helical" evidence="2">
    <location>
        <begin position="190"/>
        <end position="207"/>
    </location>
</feature>